<evidence type="ECO:0000313" key="6">
    <source>
        <dbReference type="Proteomes" id="UP000694544"/>
    </source>
</evidence>
<keyword evidence="4" id="KW-0449">Lipoprotein</keyword>
<comment type="similarity">
    <text evidence="2">Belongs to the ATG8 family.</text>
</comment>
<dbReference type="Proteomes" id="UP000694544">
    <property type="component" value="Unplaced"/>
</dbReference>
<accession>A0A8C6FTJ1</accession>
<dbReference type="AlphaFoldDB" id="A0A8C6FTJ1"/>
<name>A0A8C6FTJ1_MOSMO</name>
<dbReference type="Gene3D" id="3.10.20.90">
    <property type="entry name" value="Phosphatidylinositol 3-kinase Catalytic Subunit, Chain A, domain 1"/>
    <property type="match status" value="1"/>
</dbReference>
<comment type="subcellular location">
    <subcellularLocation>
        <location evidence="1">Membrane</location>
    </subcellularLocation>
</comment>
<evidence type="ECO:0000313" key="5">
    <source>
        <dbReference type="Ensembl" id="ENSMMSP00000028843.1"/>
    </source>
</evidence>
<reference evidence="5" key="2">
    <citation type="submission" date="2025-09" db="UniProtKB">
        <authorList>
            <consortium name="Ensembl"/>
        </authorList>
    </citation>
    <scope>IDENTIFICATION</scope>
</reference>
<organism evidence="5 6">
    <name type="scientific">Moschus moschiferus</name>
    <name type="common">Siberian musk deer</name>
    <name type="synonym">Moschus sibiricus</name>
    <dbReference type="NCBI Taxonomy" id="68415"/>
    <lineage>
        <taxon>Eukaryota</taxon>
        <taxon>Metazoa</taxon>
        <taxon>Chordata</taxon>
        <taxon>Craniata</taxon>
        <taxon>Vertebrata</taxon>
        <taxon>Euteleostomi</taxon>
        <taxon>Mammalia</taxon>
        <taxon>Eutheria</taxon>
        <taxon>Laurasiatheria</taxon>
        <taxon>Artiodactyla</taxon>
        <taxon>Ruminantia</taxon>
        <taxon>Pecora</taxon>
        <taxon>Moschidae</taxon>
        <taxon>Moschus</taxon>
    </lineage>
</organism>
<evidence type="ECO:0000256" key="4">
    <source>
        <dbReference type="ARBA" id="ARBA00023288"/>
    </source>
</evidence>
<keyword evidence="6" id="KW-1185">Reference proteome</keyword>
<dbReference type="GO" id="GO:0016020">
    <property type="term" value="C:membrane"/>
    <property type="evidence" value="ECO:0007669"/>
    <property type="project" value="UniProtKB-SubCell"/>
</dbReference>
<dbReference type="Ensembl" id="ENSMMST00000031769.1">
    <property type="protein sequence ID" value="ENSMMSP00000028843.1"/>
    <property type="gene ID" value="ENSMMSG00000021634.1"/>
</dbReference>
<dbReference type="Pfam" id="PF02991">
    <property type="entry name" value="ATG8"/>
    <property type="match status" value="1"/>
</dbReference>
<proteinExistence type="inferred from homology"/>
<dbReference type="InterPro" id="IPR029071">
    <property type="entry name" value="Ubiquitin-like_domsf"/>
</dbReference>
<protein>
    <submittedName>
        <fullName evidence="5">Uncharacterized protein</fullName>
    </submittedName>
</protein>
<dbReference type="InterPro" id="IPR004241">
    <property type="entry name" value="Atg8-like"/>
</dbReference>
<reference evidence="5" key="1">
    <citation type="submission" date="2025-08" db="UniProtKB">
        <authorList>
            <consortium name="Ensembl"/>
        </authorList>
    </citation>
    <scope>IDENTIFICATION</scope>
</reference>
<sequence length="102" mass="11739">KKFLYKEEHLAEKRGSESETILGPIPVIVEKVPKTRIRYLDQKKYLGPSDLTVVPRWVIYTKNMMKKPAFCTLPTVMEVSMVREAAVPKVSYSTKRKVAPFP</sequence>
<evidence type="ECO:0000256" key="2">
    <source>
        <dbReference type="ARBA" id="ARBA00007293"/>
    </source>
</evidence>
<evidence type="ECO:0000256" key="1">
    <source>
        <dbReference type="ARBA" id="ARBA00004370"/>
    </source>
</evidence>
<keyword evidence="3" id="KW-0472">Membrane</keyword>
<evidence type="ECO:0000256" key="3">
    <source>
        <dbReference type="ARBA" id="ARBA00023136"/>
    </source>
</evidence>
<dbReference type="SUPFAM" id="SSF54236">
    <property type="entry name" value="Ubiquitin-like"/>
    <property type="match status" value="1"/>
</dbReference>